<evidence type="ECO:0000256" key="3">
    <source>
        <dbReference type="ARBA" id="ARBA00006534"/>
    </source>
</evidence>
<dbReference type="InterPro" id="IPR029062">
    <property type="entry name" value="Class_I_gatase-like"/>
</dbReference>
<dbReference type="PIRSF" id="PIRSF032067">
    <property type="entry name" value="Cyanophycinase"/>
    <property type="match status" value="1"/>
</dbReference>
<feature type="active site" description="Charge relay system" evidence="10">
    <location>
        <position position="228"/>
    </location>
</feature>
<dbReference type="PANTHER" id="PTHR36175:SF1">
    <property type="entry name" value="CYANOPHYCINASE"/>
    <property type="match status" value="1"/>
</dbReference>
<dbReference type="EMBL" id="AP018316">
    <property type="protein sequence ID" value="BAZ86465.1"/>
    <property type="molecule type" value="Genomic_DNA"/>
</dbReference>
<dbReference type="KEGG" id="dcm:NIES806_26780"/>
<dbReference type="InterPro" id="IPR011811">
    <property type="entry name" value="Peptidase_S51_cyanophycinase"/>
</dbReference>
<sequence>MRKLRHRVRQTVSSHQSQRQKLTSNKPCSINLKLLTPSSRNTMPQLEVKSLEMRTPQATKTAVLVIGGAEDKVHGREILRTFFVRAGGNKAYITIIPSASREPAIIAGRYVRIFEEMGAEKVEILDIREREQCENPEIKASLEACSGVFLTGGDQLRLCGVLSDTPAMEIIRQRVRAGQLTLAGTSAGAAVMGHHMIAGGGSGETPNRSLVDMATGLGFIPEVVVDQHFHNRNRMGRLVSAIAAHPDRLGIGIDEDTCAVFERDGWLQVMGKGSVTIVDPTELTHTNEPNVSANEPLTVHNLRLHILSYGDRFHLYQRTVLPAVHRISS</sequence>
<evidence type="ECO:0000256" key="6">
    <source>
        <dbReference type="ARBA" id="ARBA00022670"/>
    </source>
</evidence>
<proteinExistence type="inferred from homology"/>
<keyword evidence="7 9" id="KW-0378">Hydrolase</keyword>
<protein>
    <recommendedName>
        <fullName evidence="5 9">Cyanophycinase</fullName>
        <ecNumber evidence="4 9">3.4.15.6</ecNumber>
    </recommendedName>
</protein>
<dbReference type="Proteomes" id="UP000218702">
    <property type="component" value="Chromosome"/>
</dbReference>
<evidence type="ECO:0000256" key="9">
    <source>
        <dbReference type="PIRNR" id="PIRNR032067"/>
    </source>
</evidence>
<evidence type="ECO:0000256" key="4">
    <source>
        <dbReference type="ARBA" id="ARBA00013115"/>
    </source>
</evidence>
<evidence type="ECO:0000256" key="5">
    <source>
        <dbReference type="ARBA" id="ARBA00015719"/>
    </source>
</evidence>
<evidence type="ECO:0000256" key="1">
    <source>
        <dbReference type="ARBA" id="ARBA00001092"/>
    </source>
</evidence>
<dbReference type="GO" id="GO:0008236">
    <property type="term" value="F:serine-type peptidase activity"/>
    <property type="evidence" value="ECO:0007669"/>
    <property type="project" value="UniProtKB-KW"/>
</dbReference>
<keyword evidence="6 9" id="KW-0645">Protease</keyword>
<dbReference type="Pfam" id="PF03575">
    <property type="entry name" value="Peptidase_S51"/>
    <property type="match status" value="1"/>
</dbReference>
<feature type="region of interest" description="Disordered" evidence="11">
    <location>
        <begin position="1"/>
        <end position="23"/>
    </location>
</feature>
<dbReference type="AlphaFoldDB" id="A0A1Z4V5C6"/>
<feature type="active site" description="Charge relay system" evidence="10">
    <location>
        <position position="255"/>
    </location>
</feature>
<evidence type="ECO:0000256" key="11">
    <source>
        <dbReference type="SAM" id="MobiDB-lite"/>
    </source>
</evidence>
<name>A0A1Z4V5C6_9CYAN</name>
<comment type="catalytic activity">
    <reaction evidence="1 9">
        <text>[L-4-(L-arginin-2-N-yl)aspartate](n) + H2O = [L-4-(L-arginin-2-N-yl)aspartate](n-1) + L-4-(L-arginin-2-N-yl)aspartate</text>
        <dbReference type="Rhea" id="RHEA:12845"/>
        <dbReference type="Rhea" id="RHEA-COMP:13728"/>
        <dbReference type="Rhea" id="RHEA-COMP:13734"/>
        <dbReference type="ChEBI" id="CHEBI:15377"/>
        <dbReference type="ChEBI" id="CHEBI:137986"/>
        <dbReference type="ChEBI" id="CHEBI:137991"/>
        <dbReference type="EC" id="3.4.15.6"/>
    </reaction>
</comment>
<comment type="similarity">
    <text evidence="3 9">Belongs to the peptidase S51 family.</text>
</comment>
<comment type="function">
    <text evidence="2 9">Exopeptidase that catalyzes the hydrolytic cleavage of multi-L-arginyl-poly-L-aspartic acid (cyanophycin; a water-insoluble reserve polymer) into aspartate-arginine dipeptides.</text>
</comment>
<reference evidence="12 13" key="1">
    <citation type="submission" date="2017-06" db="EMBL/GenBank/DDBJ databases">
        <title>Genome sequencing of cyanobaciteial culture collection at National Institute for Environmental Studies (NIES).</title>
        <authorList>
            <person name="Hirose Y."/>
            <person name="Shimura Y."/>
            <person name="Fujisawa T."/>
            <person name="Nakamura Y."/>
            <person name="Kawachi M."/>
        </authorList>
    </citation>
    <scope>NUCLEOTIDE SEQUENCE [LARGE SCALE GENOMIC DNA]</scope>
    <source>
        <strain evidence="12 13">NIES-806</strain>
    </source>
</reference>
<gene>
    <name evidence="12" type="primary">cphB</name>
    <name evidence="12" type="ORF">NIES806_26780</name>
</gene>
<accession>A0A1Z4V5C6</accession>
<organism evidence="12 13">
    <name type="scientific">Dolichospermum compactum NIES-806</name>
    <dbReference type="NCBI Taxonomy" id="1973481"/>
    <lineage>
        <taxon>Bacteria</taxon>
        <taxon>Bacillati</taxon>
        <taxon>Cyanobacteriota</taxon>
        <taxon>Cyanophyceae</taxon>
        <taxon>Nostocales</taxon>
        <taxon>Aphanizomenonaceae</taxon>
        <taxon>Dolichospermum</taxon>
        <taxon>Dolichospermum compactum</taxon>
    </lineage>
</organism>
<feature type="compositionally biased region" description="Polar residues" evidence="11">
    <location>
        <begin position="10"/>
        <end position="23"/>
    </location>
</feature>
<dbReference type="GO" id="GO:0008241">
    <property type="term" value="F:peptidyl-dipeptidase activity"/>
    <property type="evidence" value="ECO:0007669"/>
    <property type="project" value="UniProtKB-EC"/>
</dbReference>
<evidence type="ECO:0000313" key="12">
    <source>
        <dbReference type="EMBL" id="BAZ86465.1"/>
    </source>
</evidence>
<dbReference type="CDD" id="cd03145">
    <property type="entry name" value="GAT1_cyanophycinase"/>
    <property type="match status" value="1"/>
</dbReference>
<evidence type="ECO:0000256" key="8">
    <source>
        <dbReference type="ARBA" id="ARBA00022825"/>
    </source>
</evidence>
<dbReference type="GO" id="GO:0006508">
    <property type="term" value="P:proteolysis"/>
    <property type="evidence" value="ECO:0007669"/>
    <property type="project" value="UniProtKB-KW"/>
</dbReference>
<evidence type="ECO:0000313" key="13">
    <source>
        <dbReference type="Proteomes" id="UP000218702"/>
    </source>
</evidence>
<keyword evidence="13" id="KW-1185">Reference proteome</keyword>
<keyword evidence="8 9" id="KW-0720">Serine protease</keyword>
<dbReference type="EC" id="3.4.15.6" evidence="4 9"/>
<evidence type="ECO:0000256" key="2">
    <source>
        <dbReference type="ARBA" id="ARBA00002039"/>
    </source>
</evidence>
<evidence type="ECO:0000256" key="7">
    <source>
        <dbReference type="ARBA" id="ARBA00022801"/>
    </source>
</evidence>
<dbReference type="Gene3D" id="3.40.50.880">
    <property type="match status" value="1"/>
</dbReference>
<dbReference type="PANTHER" id="PTHR36175">
    <property type="entry name" value="CYANOPHYCINASE"/>
    <property type="match status" value="1"/>
</dbReference>
<dbReference type="InterPro" id="IPR005320">
    <property type="entry name" value="Peptidase_S51"/>
</dbReference>
<feature type="active site" description="Charge relay system" evidence="10">
    <location>
        <position position="186"/>
    </location>
</feature>
<dbReference type="NCBIfam" id="TIGR02069">
    <property type="entry name" value="cyanophycinase"/>
    <property type="match status" value="1"/>
</dbReference>
<dbReference type="SUPFAM" id="SSF52317">
    <property type="entry name" value="Class I glutamine amidotransferase-like"/>
    <property type="match status" value="1"/>
</dbReference>
<evidence type="ECO:0000256" key="10">
    <source>
        <dbReference type="PIRSR" id="PIRSR032067-1"/>
    </source>
</evidence>